<gene>
    <name evidence="1" type="ORF">CH338_27425</name>
</gene>
<sequence>MYRVYSAPAGADDISPLERDKLLHKDAASMDEAIGWAAHMSRTGHAVLLIEGDDGTMLGAGEIASALRQRMS</sequence>
<comment type="caution">
    <text evidence="1">The sequence shown here is derived from an EMBL/GenBank/DDBJ whole genome shotgun (WGS) entry which is preliminary data.</text>
</comment>
<accession>A0A327JWY1</accession>
<reference evidence="1 2" key="1">
    <citation type="submission" date="2017-07" db="EMBL/GenBank/DDBJ databases">
        <title>Draft Genome Sequences of Select Purple Nonsulfur Bacteria.</title>
        <authorList>
            <person name="Lasarre B."/>
            <person name="Mckinlay J.B."/>
        </authorList>
    </citation>
    <scope>NUCLEOTIDE SEQUENCE [LARGE SCALE GENOMIC DNA]</scope>
    <source>
        <strain evidence="1 2">DSM 11907</strain>
    </source>
</reference>
<dbReference type="AlphaFoldDB" id="A0A327JWY1"/>
<dbReference type="OrthoDB" id="7960545at2"/>
<organism evidence="1 2">
    <name type="scientific">Rhodoplanes elegans</name>
    <dbReference type="NCBI Taxonomy" id="29408"/>
    <lineage>
        <taxon>Bacteria</taxon>
        <taxon>Pseudomonadati</taxon>
        <taxon>Pseudomonadota</taxon>
        <taxon>Alphaproteobacteria</taxon>
        <taxon>Hyphomicrobiales</taxon>
        <taxon>Nitrobacteraceae</taxon>
        <taxon>Rhodoplanes</taxon>
    </lineage>
</organism>
<dbReference type="EMBL" id="NPEU01000599">
    <property type="protein sequence ID" value="RAI30561.1"/>
    <property type="molecule type" value="Genomic_DNA"/>
</dbReference>
<dbReference type="RefSeq" id="WP_111360186.1">
    <property type="nucleotide sequence ID" value="NZ_NHSK01000316.1"/>
</dbReference>
<evidence type="ECO:0000313" key="1">
    <source>
        <dbReference type="EMBL" id="RAI30561.1"/>
    </source>
</evidence>
<protein>
    <submittedName>
        <fullName evidence="1">Uncharacterized protein</fullName>
    </submittedName>
</protein>
<proteinExistence type="predicted"/>
<keyword evidence="2" id="KW-1185">Reference proteome</keyword>
<name>A0A327JWY1_9BRAD</name>
<dbReference type="Proteomes" id="UP000248863">
    <property type="component" value="Unassembled WGS sequence"/>
</dbReference>
<evidence type="ECO:0000313" key="2">
    <source>
        <dbReference type="Proteomes" id="UP000248863"/>
    </source>
</evidence>